<comment type="caution">
    <text evidence="2">The sequence shown here is derived from an EMBL/GenBank/DDBJ whole genome shotgun (WGS) entry which is preliminary data.</text>
</comment>
<proteinExistence type="predicted"/>
<reference evidence="2 3" key="1">
    <citation type="journal article" date="2024" name="G3 (Bethesda)">
        <title>Genome assembly of Hibiscus sabdariffa L. provides insights into metabolisms of medicinal natural products.</title>
        <authorList>
            <person name="Kim T."/>
        </authorList>
    </citation>
    <scope>NUCLEOTIDE SEQUENCE [LARGE SCALE GENOMIC DNA]</scope>
    <source>
        <strain evidence="2">TK-2024</strain>
        <tissue evidence="2">Old leaves</tissue>
    </source>
</reference>
<evidence type="ECO:0000313" key="2">
    <source>
        <dbReference type="EMBL" id="KAK8600981.1"/>
    </source>
</evidence>
<feature type="region of interest" description="Disordered" evidence="1">
    <location>
        <begin position="76"/>
        <end position="112"/>
    </location>
</feature>
<dbReference type="EMBL" id="JBBPBM010000001">
    <property type="protein sequence ID" value="KAK8600981.1"/>
    <property type="molecule type" value="Genomic_DNA"/>
</dbReference>
<accession>A0ABR2GDI9</accession>
<keyword evidence="3" id="KW-1185">Reference proteome</keyword>
<dbReference type="Proteomes" id="UP001472677">
    <property type="component" value="Unassembled WGS sequence"/>
</dbReference>
<protein>
    <submittedName>
        <fullName evidence="2">Uncharacterized protein</fullName>
    </submittedName>
</protein>
<feature type="compositionally biased region" description="Basic and acidic residues" evidence="1">
    <location>
        <begin position="97"/>
        <end position="112"/>
    </location>
</feature>
<sequence>MNVARPMSIKIELDEDAVIVGGEGLRNTATGLARKVASTDVVVLSETSLNKEKHTVMRVGDELNVQTPKSKLGQVLPASIRGSNPKLPSKHVTIVKSDQRQSLKVKQNVDRG</sequence>
<name>A0ABR2GDI9_9ROSI</name>
<organism evidence="2 3">
    <name type="scientific">Hibiscus sabdariffa</name>
    <name type="common">roselle</name>
    <dbReference type="NCBI Taxonomy" id="183260"/>
    <lineage>
        <taxon>Eukaryota</taxon>
        <taxon>Viridiplantae</taxon>
        <taxon>Streptophyta</taxon>
        <taxon>Embryophyta</taxon>
        <taxon>Tracheophyta</taxon>
        <taxon>Spermatophyta</taxon>
        <taxon>Magnoliopsida</taxon>
        <taxon>eudicotyledons</taxon>
        <taxon>Gunneridae</taxon>
        <taxon>Pentapetalae</taxon>
        <taxon>rosids</taxon>
        <taxon>malvids</taxon>
        <taxon>Malvales</taxon>
        <taxon>Malvaceae</taxon>
        <taxon>Malvoideae</taxon>
        <taxon>Hibiscus</taxon>
    </lineage>
</organism>
<evidence type="ECO:0000256" key="1">
    <source>
        <dbReference type="SAM" id="MobiDB-lite"/>
    </source>
</evidence>
<evidence type="ECO:0000313" key="3">
    <source>
        <dbReference type="Proteomes" id="UP001472677"/>
    </source>
</evidence>
<gene>
    <name evidence="2" type="ORF">V6N12_050826</name>
</gene>